<dbReference type="SUPFAM" id="SSF103190">
    <property type="entry name" value="Sensory domain-like"/>
    <property type="match status" value="1"/>
</dbReference>
<evidence type="ECO:0000256" key="1">
    <source>
        <dbReference type="ARBA" id="ARBA00023224"/>
    </source>
</evidence>
<accession>A0ABS0F5J0</accession>
<gene>
    <name evidence="5" type="ORF">IW967_11965</name>
</gene>
<dbReference type="Gene3D" id="3.30.450.20">
    <property type="entry name" value="PAS domain"/>
    <property type="match status" value="1"/>
</dbReference>
<feature type="domain" description="Methyl-accepting transducer" evidence="4">
    <location>
        <begin position="46"/>
        <end position="307"/>
    </location>
</feature>
<sequence length="459" mass="49714">MWTLLRRHRDVSGEPPAHLPLIQELLAAICVTADRLDATTAFLSQSVRELVGLAERTESTEVRTCQRATLAVDELDRSAAHVQAALKTFSGAQSSMERIARRAEELEDRVPALVERVREAMQTVRKLSAAIEENNARVAEMVAGLDRIRAVHEAIRSMSEQTSLIALNATIEAAHAGHHGRGFAVIADEVRRLADQAKDALRHSSNNFADIRAQVDGLAAIGAEAQSASHLGVAALHAINDFFAATRQEVAEMASDAQQARTDAERAFRHLDDAERGVRQAQVSMRDATDDLVSLMAENAATRQQIDALTQVSSHLRETADELAGEIAEFQAFVPEAAATVDTDSLEALKGELKAACSRLHAADLERASVKQMLLELKAKHSLGSIWLNRADGSFVFSDPPAGLLNASQRPWFTAALAGEAYISAPYVSAQSRRRCITVSVPITHDQKVVGCVGADVYI</sequence>
<dbReference type="PANTHER" id="PTHR32089">
    <property type="entry name" value="METHYL-ACCEPTING CHEMOTAXIS PROTEIN MCPB"/>
    <property type="match status" value="1"/>
</dbReference>
<evidence type="ECO:0000313" key="6">
    <source>
        <dbReference type="Proteomes" id="UP000642910"/>
    </source>
</evidence>
<dbReference type="Gene3D" id="1.10.287.950">
    <property type="entry name" value="Methyl-accepting chemotaxis protein"/>
    <property type="match status" value="1"/>
</dbReference>
<dbReference type="SUPFAM" id="SSF58104">
    <property type="entry name" value="Methyl-accepting chemotaxis protein (MCP) signaling domain"/>
    <property type="match status" value="1"/>
</dbReference>
<dbReference type="Pfam" id="PF22673">
    <property type="entry name" value="MCP-like_PDC_1"/>
    <property type="match status" value="1"/>
</dbReference>
<keyword evidence="6" id="KW-1185">Reference proteome</keyword>
<organism evidence="5 6">
    <name type="scientific">Alicyclobacillus mali</name>
    <name type="common">ex Roth et al. 2021</name>
    <dbReference type="NCBI Taxonomy" id="1123961"/>
    <lineage>
        <taxon>Bacteria</taxon>
        <taxon>Bacillati</taxon>
        <taxon>Bacillota</taxon>
        <taxon>Bacilli</taxon>
        <taxon>Bacillales</taxon>
        <taxon>Alicyclobacillaceae</taxon>
        <taxon>Alicyclobacillus</taxon>
    </lineage>
</organism>
<feature type="coiled-coil region" evidence="3">
    <location>
        <begin position="89"/>
        <end position="137"/>
    </location>
</feature>
<evidence type="ECO:0000256" key="2">
    <source>
        <dbReference type="PROSITE-ProRule" id="PRU00284"/>
    </source>
</evidence>
<dbReference type="PANTHER" id="PTHR32089:SF112">
    <property type="entry name" value="LYSOZYME-LIKE PROTEIN-RELATED"/>
    <property type="match status" value="1"/>
</dbReference>
<dbReference type="Pfam" id="PF00015">
    <property type="entry name" value="MCPsignal"/>
    <property type="match status" value="1"/>
</dbReference>
<name>A0ABS0F5J0_9BACL</name>
<comment type="caution">
    <text evidence="5">The sequence shown here is derived from an EMBL/GenBank/DDBJ whole genome shotgun (WGS) entry which is preliminary data.</text>
</comment>
<dbReference type="SMART" id="SM00283">
    <property type="entry name" value="MA"/>
    <property type="match status" value="1"/>
</dbReference>
<dbReference type="PROSITE" id="PS50111">
    <property type="entry name" value="CHEMOTAXIS_TRANSDUC_2"/>
    <property type="match status" value="1"/>
</dbReference>
<evidence type="ECO:0000313" key="5">
    <source>
        <dbReference type="EMBL" id="MBF8378570.1"/>
    </source>
</evidence>
<proteinExistence type="predicted"/>
<protein>
    <recommendedName>
        <fullName evidence="4">Methyl-accepting transducer domain-containing protein</fullName>
    </recommendedName>
</protein>
<dbReference type="CDD" id="cd12913">
    <property type="entry name" value="PDC1_MCP_like"/>
    <property type="match status" value="1"/>
</dbReference>
<reference evidence="5 6" key="1">
    <citation type="submission" date="2020-11" db="EMBL/GenBank/DDBJ databases">
        <title>Genomic insight of Alicyclobacillus mali FL 18 reveals a new arsenic-resistant strain, with potential in environmental biotechnology.</title>
        <authorList>
            <person name="Fiorentino G."/>
            <person name="Gallo G."/>
            <person name="Aulitto M."/>
        </authorList>
    </citation>
    <scope>NUCLEOTIDE SEQUENCE [LARGE SCALE GENOMIC DNA]</scope>
    <source>
        <strain evidence="5 6">FL 18</strain>
    </source>
</reference>
<dbReference type="EMBL" id="JADPKZ010000046">
    <property type="protein sequence ID" value="MBF8378570.1"/>
    <property type="molecule type" value="Genomic_DNA"/>
</dbReference>
<dbReference type="InterPro" id="IPR004089">
    <property type="entry name" value="MCPsignal_dom"/>
</dbReference>
<evidence type="ECO:0000259" key="4">
    <source>
        <dbReference type="PROSITE" id="PS50111"/>
    </source>
</evidence>
<dbReference type="RefSeq" id="WP_195868029.1">
    <property type="nucleotide sequence ID" value="NZ_JADPKZ010000046.1"/>
</dbReference>
<dbReference type="InterPro" id="IPR029151">
    <property type="entry name" value="Sensor-like_sf"/>
</dbReference>
<dbReference type="Proteomes" id="UP000642910">
    <property type="component" value="Unassembled WGS sequence"/>
</dbReference>
<keyword evidence="1 2" id="KW-0807">Transducer</keyword>
<feature type="coiled-coil region" evidence="3">
    <location>
        <begin position="271"/>
        <end position="305"/>
    </location>
</feature>
<keyword evidence="3" id="KW-0175">Coiled coil</keyword>
<evidence type="ECO:0000256" key="3">
    <source>
        <dbReference type="SAM" id="Coils"/>
    </source>
</evidence>